<feature type="region of interest" description="Disordered" evidence="1">
    <location>
        <begin position="1"/>
        <end position="20"/>
    </location>
</feature>
<dbReference type="EMBL" id="JYDW01000105">
    <property type="protein sequence ID" value="KRZ55917.1"/>
    <property type="molecule type" value="Genomic_DNA"/>
</dbReference>
<gene>
    <name evidence="2" type="ORF">T02_14971</name>
</gene>
<name>A0A0V1L8S9_9BILA</name>
<feature type="region of interest" description="Disordered" evidence="1">
    <location>
        <begin position="42"/>
        <end position="62"/>
    </location>
</feature>
<keyword evidence="3" id="KW-1185">Reference proteome</keyword>
<sequence length="62" mass="7055">MPRPATDQRDVGSRAQKEEHVPTNVVARFFVQGDERALHEGGCGVANELEEEQQSYRKQRDT</sequence>
<reference evidence="2 3" key="1">
    <citation type="submission" date="2015-05" db="EMBL/GenBank/DDBJ databases">
        <title>Evolution of Trichinella species and genotypes.</title>
        <authorList>
            <person name="Korhonen P.K."/>
            <person name="Edoardo P."/>
            <person name="Giuseppe L.R."/>
            <person name="Gasser R.B."/>
        </authorList>
    </citation>
    <scope>NUCLEOTIDE SEQUENCE [LARGE SCALE GENOMIC DNA]</scope>
    <source>
        <strain evidence="2">ISS10</strain>
    </source>
</reference>
<comment type="caution">
    <text evidence="2">The sequence shown here is derived from an EMBL/GenBank/DDBJ whole genome shotgun (WGS) entry which is preliminary data.</text>
</comment>
<evidence type="ECO:0000313" key="3">
    <source>
        <dbReference type="Proteomes" id="UP000054721"/>
    </source>
</evidence>
<organism evidence="2 3">
    <name type="scientific">Trichinella nativa</name>
    <dbReference type="NCBI Taxonomy" id="6335"/>
    <lineage>
        <taxon>Eukaryota</taxon>
        <taxon>Metazoa</taxon>
        <taxon>Ecdysozoa</taxon>
        <taxon>Nematoda</taxon>
        <taxon>Enoplea</taxon>
        <taxon>Dorylaimia</taxon>
        <taxon>Trichinellida</taxon>
        <taxon>Trichinellidae</taxon>
        <taxon>Trichinella</taxon>
    </lineage>
</organism>
<proteinExistence type="predicted"/>
<dbReference type="AlphaFoldDB" id="A0A0V1L8S9"/>
<dbReference type="Proteomes" id="UP000054721">
    <property type="component" value="Unassembled WGS sequence"/>
</dbReference>
<evidence type="ECO:0000256" key="1">
    <source>
        <dbReference type="SAM" id="MobiDB-lite"/>
    </source>
</evidence>
<accession>A0A0V1L8S9</accession>
<protein>
    <submittedName>
        <fullName evidence="2">Uncharacterized protein</fullName>
    </submittedName>
</protein>
<evidence type="ECO:0000313" key="2">
    <source>
        <dbReference type="EMBL" id="KRZ55917.1"/>
    </source>
</evidence>